<dbReference type="Proteomes" id="UP000199421">
    <property type="component" value="Unassembled WGS sequence"/>
</dbReference>
<evidence type="ECO:0000259" key="2">
    <source>
        <dbReference type="Pfam" id="PF03795"/>
    </source>
</evidence>
<evidence type="ECO:0000256" key="1">
    <source>
        <dbReference type="ARBA" id="ARBA00007689"/>
    </source>
</evidence>
<gene>
    <name evidence="3" type="ORF">SAMN05661044_05497</name>
</gene>
<dbReference type="STRING" id="407022.SAMN05661044_05497"/>
<reference evidence="4" key="1">
    <citation type="submission" date="2016-10" db="EMBL/GenBank/DDBJ databases">
        <authorList>
            <person name="Varghese N."/>
            <person name="Submissions S."/>
        </authorList>
    </citation>
    <scope>NUCLEOTIDE SEQUENCE [LARGE SCALE GENOMIC DNA]</scope>
    <source>
        <strain evidence="4">DSM 18733</strain>
    </source>
</reference>
<protein>
    <submittedName>
        <fullName evidence="3">YCII-related domain-containing protein</fullName>
    </submittedName>
</protein>
<dbReference type="Pfam" id="PF03795">
    <property type="entry name" value="YCII"/>
    <property type="match status" value="1"/>
</dbReference>
<dbReference type="InterPro" id="IPR005545">
    <property type="entry name" value="YCII"/>
</dbReference>
<accession>A0A1H7ZC98</accession>
<organism evidence="3 4">
    <name type="scientific">Olivibacter domesticus</name>
    <name type="common">Pseudosphingobacterium domesticum</name>
    <dbReference type="NCBI Taxonomy" id="407022"/>
    <lineage>
        <taxon>Bacteria</taxon>
        <taxon>Pseudomonadati</taxon>
        <taxon>Bacteroidota</taxon>
        <taxon>Sphingobacteriia</taxon>
        <taxon>Sphingobacteriales</taxon>
        <taxon>Sphingobacteriaceae</taxon>
        <taxon>Olivibacter</taxon>
    </lineage>
</organism>
<dbReference type="AlphaFoldDB" id="A0A1H7ZC98"/>
<dbReference type="OrthoDB" id="7782105at2"/>
<evidence type="ECO:0000313" key="3">
    <source>
        <dbReference type="EMBL" id="SEM56182.1"/>
    </source>
</evidence>
<feature type="domain" description="YCII-related" evidence="2">
    <location>
        <begin position="18"/>
        <end position="111"/>
    </location>
</feature>
<comment type="similarity">
    <text evidence="1">Belongs to the YciI family.</text>
</comment>
<keyword evidence="4" id="KW-1185">Reference proteome</keyword>
<dbReference type="Gene3D" id="3.30.70.1060">
    <property type="entry name" value="Dimeric alpha+beta barrel"/>
    <property type="match status" value="1"/>
</dbReference>
<dbReference type="RefSeq" id="WP_093332833.1">
    <property type="nucleotide sequence ID" value="NZ_FOAF01000016.1"/>
</dbReference>
<proteinExistence type="inferred from homology"/>
<dbReference type="InterPro" id="IPR011008">
    <property type="entry name" value="Dimeric_a/b-barrel"/>
</dbReference>
<sequence>MNEYLVVVHRDITSKNPKPTAEQMQMAMKPYQEWIASIAAQDKLVAPPKRWDVGGRVIKGMKSMAKVSEGPLATDSLSIGGLFLVKADDYKEAVKLAKACPIIQYGAIVEVREAIPPVQ</sequence>
<name>A0A1H7ZC98_OLID1</name>
<dbReference type="EMBL" id="FOAF01000016">
    <property type="protein sequence ID" value="SEM56182.1"/>
    <property type="molecule type" value="Genomic_DNA"/>
</dbReference>
<evidence type="ECO:0000313" key="4">
    <source>
        <dbReference type="Proteomes" id="UP000199421"/>
    </source>
</evidence>
<dbReference type="SUPFAM" id="SSF54909">
    <property type="entry name" value="Dimeric alpha+beta barrel"/>
    <property type="match status" value="1"/>
</dbReference>